<dbReference type="AlphaFoldDB" id="A0A5J4WZ54"/>
<name>A0A5J4WZ54_9EUKA</name>
<sequence length="99" mass="11328">MQEQKHVIDITQDMDMGMIMRKELDIYKYQSRSKSSSTSQDLKAKNFKVLLTRSTCPFGTQDSGEPSQIFTTLRKNSSDIQDAEHDELPAIMPTTIKLQ</sequence>
<dbReference type="Proteomes" id="UP000324800">
    <property type="component" value="Unassembled WGS sequence"/>
</dbReference>
<organism evidence="1 2">
    <name type="scientific">Streblomastix strix</name>
    <dbReference type="NCBI Taxonomy" id="222440"/>
    <lineage>
        <taxon>Eukaryota</taxon>
        <taxon>Metamonada</taxon>
        <taxon>Preaxostyla</taxon>
        <taxon>Oxymonadida</taxon>
        <taxon>Streblomastigidae</taxon>
        <taxon>Streblomastix</taxon>
    </lineage>
</organism>
<evidence type="ECO:0000313" key="1">
    <source>
        <dbReference type="EMBL" id="KAA6400123.1"/>
    </source>
</evidence>
<accession>A0A5J4WZ54</accession>
<proteinExistence type="predicted"/>
<gene>
    <name evidence="1" type="ORF">EZS28_004345</name>
</gene>
<protein>
    <submittedName>
        <fullName evidence="1">Uncharacterized protein</fullName>
    </submittedName>
</protein>
<comment type="caution">
    <text evidence="1">The sequence shown here is derived from an EMBL/GenBank/DDBJ whole genome shotgun (WGS) entry which is preliminary data.</text>
</comment>
<evidence type="ECO:0000313" key="2">
    <source>
        <dbReference type="Proteomes" id="UP000324800"/>
    </source>
</evidence>
<dbReference type="EMBL" id="SNRW01000617">
    <property type="protein sequence ID" value="KAA6400123.1"/>
    <property type="molecule type" value="Genomic_DNA"/>
</dbReference>
<reference evidence="1 2" key="1">
    <citation type="submission" date="2019-03" db="EMBL/GenBank/DDBJ databases">
        <title>Single cell metagenomics reveals metabolic interactions within the superorganism composed of flagellate Streblomastix strix and complex community of Bacteroidetes bacteria on its surface.</title>
        <authorList>
            <person name="Treitli S.C."/>
            <person name="Kolisko M."/>
            <person name="Husnik F."/>
            <person name="Keeling P."/>
            <person name="Hampl V."/>
        </authorList>
    </citation>
    <scope>NUCLEOTIDE SEQUENCE [LARGE SCALE GENOMIC DNA]</scope>
    <source>
        <strain evidence="1">ST1C</strain>
    </source>
</reference>